<dbReference type="AlphaFoldDB" id="A0A399EG49"/>
<evidence type="ECO:0000256" key="4">
    <source>
        <dbReference type="ARBA" id="ARBA00022989"/>
    </source>
</evidence>
<reference evidence="7 8" key="1">
    <citation type="submission" date="2018-08" db="EMBL/GenBank/DDBJ databases">
        <title>Meiothermus terrae DSM 26712 genome sequencing project.</title>
        <authorList>
            <person name="Da Costa M.S."/>
            <person name="Albuquerque L."/>
            <person name="Raposo P."/>
            <person name="Froufe H.J.C."/>
            <person name="Barroso C.S."/>
            <person name="Egas C."/>
        </authorList>
    </citation>
    <scope>NUCLEOTIDE SEQUENCE [LARGE SCALE GENOMIC DNA]</scope>
    <source>
        <strain evidence="7 8">DSM 26712</strain>
    </source>
</reference>
<keyword evidence="5 6" id="KW-0472">Membrane</keyword>
<dbReference type="GO" id="GO:0022857">
    <property type="term" value="F:transmembrane transporter activity"/>
    <property type="evidence" value="ECO:0007669"/>
    <property type="project" value="InterPro"/>
</dbReference>
<name>A0A399EG49_9DEIN</name>
<evidence type="ECO:0000256" key="6">
    <source>
        <dbReference type="SAM" id="Phobius"/>
    </source>
</evidence>
<dbReference type="GO" id="GO:0005886">
    <property type="term" value="C:plasma membrane"/>
    <property type="evidence" value="ECO:0007669"/>
    <property type="project" value="UniProtKB-SubCell"/>
</dbReference>
<feature type="transmembrane region" description="Helical" evidence="6">
    <location>
        <begin position="30"/>
        <end position="52"/>
    </location>
</feature>
<proteinExistence type="predicted"/>
<feature type="transmembrane region" description="Helical" evidence="6">
    <location>
        <begin position="98"/>
        <end position="123"/>
    </location>
</feature>
<feature type="transmembrane region" description="Helical" evidence="6">
    <location>
        <begin position="59"/>
        <end position="78"/>
    </location>
</feature>
<evidence type="ECO:0000313" key="7">
    <source>
        <dbReference type="EMBL" id="RIH81212.1"/>
    </source>
</evidence>
<evidence type="ECO:0000313" key="8">
    <source>
        <dbReference type="Proteomes" id="UP000265715"/>
    </source>
</evidence>
<protein>
    <submittedName>
        <fullName evidence="7">Urea ABC transporter, permease protein UrtB</fullName>
    </submittedName>
</protein>
<dbReference type="InterPro" id="IPR001851">
    <property type="entry name" value="ABC_transp_permease"/>
</dbReference>
<dbReference type="CDD" id="cd06580">
    <property type="entry name" value="TM_PBP1_transp_TpRbsC_like"/>
    <property type="match status" value="1"/>
</dbReference>
<evidence type="ECO:0000256" key="3">
    <source>
        <dbReference type="ARBA" id="ARBA00022692"/>
    </source>
</evidence>
<gene>
    <name evidence="7" type="ORF">Mterra_03319</name>
</gene>
<comment type="caution">
    <text evidence="7">The sequence shown here is derived from an EMBL/GenBank/DDBJ whole genome shotgun (WGS) entry which is preliminary data.</text>
</comment>
<keyword evidence="3 6" id="KW-0812">Transmembrane</keyword>
<keyword evidence="4 6" id="KW-1133">Transmembrane helix</keyword>
<dbReference type="Proteomes" id="UP000265715">
    <property type="component" value="Unassembled WGS sequence"/>
</dbReference>
<feature type="transmembrane region" description="Helical" evidence="6">
    <location>
        <begin position="224"/>
        <end position="243"/>
    </location>
</feature>
<organism evidence="7 8">
    <name type="scientific">Calidithermus terrae</name>
    <dbReference type="NCBI Taxonomy" id="1408545"/>
    <lineage>
        <taxon>Bacteria</taxon>
        <taxon>Thermotogati</taxon>
        <taxon>Deinococcota</taxon>
        <taxon>Deinococci</taxon>
        <taxon>Thermales</taxon>
        <taxon>Thermaceae</taxon>
        <taxon>Calidithermus</taxon>
    </lineage>
</organism>
<evidence type="ECO:0000256" key="1">
    <source>
        <dbReference type="ARBA" id="ARBA00004651"/>
    </source>
</evidence>
<dbReference type="Pfam" id="PF02653">
    <property type="entry name" value="BPD_transp_2"/>
    <property type="match status" value="1"/>
</dbReference>
<feature type="transmembrane region" description="Helical" evidence="6">
    <location>
        <begin position="300"/>
        <end position="320"/>
    </location>
</feature>
<evidence type="ECO:0000256" key="2">
    <source>
        <dbReference type="ARBA" id="ARBA00022475"/>
    </source>
</evidence>
<sequence>MKRLSPFMIGFLVVAAVAVVFVGMRVESAILIALFFSTLRQTTPLLFTALGGMFSERSGVTNIALEGMILFGAAAAAITVERLEAPMLAADPLSRAAWIPWAGVVAGVLMGGLVATVYAIAVIRYKAEQIVTGTAINLLAAGAPPVLMQALYNTTTNSKEVENRLPVIGVAGESLSPLVFLAFLLVPLCWWVMFKTPWGLRLRAVGEQPEAADTMGVNVYRLRYTAVILSGLLAGLAGAYLSIGFLNQFVKNMSAGQGFIALAALIFGKWHPLGVLGATLLFGFFRALAIQLGGGEVMPSVVVEALPYVLTILVLAGFIGRSRPPAAIGKPYEK</sequence>
<evidence type="ECO:0000256" key="5">
    <source>
        <dbReference type="ARBA" id="ARBA00023136"/>
    </source>
</evidence>
<dbReference type="PANTHER" id="PTHR43370">
    <property type="entry name" value="SUGAR ABC TRANSPORTER INTEGRAL MEMBRANE PROTEIN-RELATED"/>
    <property type="match status" value="1"/>
</dbReference>
<comment type="subcellular location">
    <subcellularLocation>
        <location evidence="1">Cell membrane</location>
        <topology evidence="1">Multi-pass membrane protein</topology>
    </subcellularLocation>
</comment>
<keyword evidence="8" id="KW-1185">Reference proteome</keyword>
<keyword evidence="2" id="KW-1003">Cell membrane</keyword>
<feature type="transmembrane region" description="Helical" evidence="6">
    <location>
        <begin position="175"/>
        <end position="194"/>
    </location>
</feature>
<dbReference type="EMBL" id="QXDL01000195">
    <property type="protein sequence ID" value="RIH81212.1"/>
    <property type="molecule type" value="Genomic_DNA"/>
</dbReference>
<feature type="transmembrane region" description="Helical" evidence="6">
    <location>
        <begin position="7"/>
        <end position="24"/>
    </location>
</feature>
<dbReference type="PANTHER" id="PTHR43370:SF1">
    <property type="entry name" value="GUANOSINE ABC TRANSPORTER PERMEASE PROTEIN NUPQ"/>
    <property type="match status" value="1"/>
</dbReference>
<accession>A0A399EG49</accession>